<dbReference type="Proteomes" id="UP000254082">
    <property type="component" value="Unassembled WGS sequence"/>
</dbReference>
<dbReference type="GO" id="GO:0046872">
    <property type="term" value="F:metal ion binding"/>
    <property type="evidence" value="ECO:0007669"/>
    <property type="project" value="UniProtKB-KW"/>
</dbReference>
<evidence type="ECO:0000256" key="5">
    <source>
        <dbReference type="RuleBase" id="RU361279"/>
    </source>
</evidence>
<feature type="binding site" evidence="4">
    <location>
        <position position="54"/>
    </location>
    <ligand>
        <name>substrate</name>
    </ligand>
</feature>
<comment type="cofactor">
    <cofactor evidence="5">
        <name>Mg(2+)</name>
        <dbReference type="ChEBI" id="CHEBI:18420"/>
    </cofactor>
</comment>
<reference evidence="6 7" key="1">
    <citation type="submission" date="2018-06" db="EMBL/GenBank/DDBJ databases">
        <authorList>
            <consortium name="Pathogen Informatics"/>
            <person name="Doyle S."/>
        </authorList>
    </citation>
    <scope>NUCLEOTIDE SEQUENCE [LARGE SCALE GENOMIC DNA]</scope>
    <source>
        <strain evidence="7">NCTC 11391</strain>
    </source>
</reference>
<dbReference type="RefSeq" id="WP_002996326.1">
    <property type="nucleotide sequence ID" value="NZ_UHFA01000002.1"/>
</dbReference>
<dbReference type="SUPFAM" id="SSF100950">
    <property type="entry name" value="NagB/RpiA/CoA transferase-like"/>
    <property type="match status" value="1"/>
</dbReference>
<dbReference type="EMBL" id="UHFA01000002">
    <property type="protein sequence ID" value="SUN35270.1"/>
    <property type="molecule type" value="Genomic_DNA"/>
</dbReference>
<dbReference type="GO" id="GO:0005524">
    <property type="term" value="F:ATP binding"/>
    <property type="evidence" value="ECO:0007669"/>
    <property type="project" value="UniProtKB-KW"/>
</dbReference>
<dbReference type="GO" id="GO:0009396">
    <property type="term" value="P:folic acid-containing compound biosynthetic process"/>
    <property type="evidence" value="ECO:0007669"/>
    <property type="project" value="TreeGrafter"/>
</dbReference>
<dbReference type="GO" id="GO:0030272">
    <property type="term" value="F:5-formyltetrahydrofolate cyclo-ligase activity"/>
    <property type="evidence" value="ECO:0007669"/>
    <property type="project" value="UniProtKB-EC"/>
</dbReference>
<accession>A0A380JD03</accession>
<keyword evidence="7" id="KW-1185">Reference proteome</keyword>
<dbReference type="GO" id="GO:0035999">
    <property type="term" value="P:tetrahydrofolate interconversion"/>
    <property type="evidence" value="ECO:0007669"/>
    <property type="project" value="TreeGrafter"/>
</dbReference>
<feature type="binding site" evidence="4">
    <location>
        <position position="49"/>
    </location>
    <ligand>
        <name>substrate</name>
    </ligand>
</feature>
<keyword evidence="3 4" id="KW-0067">ATP-binding</keyword>
<dbReference type="PIRSF" id="PIRSF006806">
    <property type="entry name" value="FTHF_cligase"/>
    <property type="match status" value="1"/>
</dbReference>
<keyword evidence="5" id="KW-0479">Metal-binding</keyword>
<comment type="similarity">
    <text evidence="1 5">Belongs to the 5-formyltetrahydrofolate cyclo-ligase family.</text>
</comment>
<dbReference type="Pfam" id="PF01812">
    <property type="entry name" value="5-FTHF_cyc-lig"/>
    <property type="match status" value="1"/>
</dbReference>
<evidence type="ECO:0000256" key="3">
    <source>
        <dbReference type="ARBA" id="ARBA00022840"/>
    </source>
</evidence>
<dbReference type="NCBIfam" id="TIGR02727">
    <property type="entry name" value="MTHFS_bact"/>
    <property type="match status" value="1"/>
</dbReference>
<evidence type="ECO:0000256" key="4">
    <source>
        <dbReference type="PIRSR" id="PIRSR006806-1"/>
    </source>
</evidence>
<keyword evidence="2 4" id="KW-0547">Nucleotide-binding</keyword>
<dbReference type="Gene3D" id="3.40.50.10420">
    <property type="entry name" value="NagB/RpiA/CoA transferase-like"/>
    <property type="match status" value="1"/>
</dbReference>
<organism evidence="6 7">
    <name type="scientific">Streptococcus downei MFe28</name>
    <dbReference type="NCBI Taxonomy" id="764290"/>
    <lineage>
        <taxon>Bacteria</taxon>
        <taxon>Bacillati</taxon>
        <taxon>Bacillota</taxon>
        <taxon>Bacilli</taxon>
        <taxon>Lactobacillales</taxon>
        <taxon>Streptococcaceae</taxon>
        <taxon>Streptococcus</taxon>
    </lineage>
</organism>
<keyword evidence="5" id="KW-0460">Magnesium</keyword>
<evidence type="ECO:0000313" key="6">
    <source>
        <dbReference type="EMBL" id="SUN35270.1"/>
    </source>
</evidence>
<name>A0A380JD03_STRDO</name>
<dbReference type="EC" id="6.3.3.2" evidence="5"/>
<sequence length="179" mass="20680">MLKKEIRQSVLRQLKAQDKERKAKLDRALLEQLLASPNYQKAKTLATYLAFDFEYDTQTLIERAQKDGKVVLVPKTYPKGRMIFTEYKPNELEMSKFGLLEPKSDQAFAKDKIDLIHVPGLAFNSQGYRIGFGAGFYDRYLDDFQGSTMSTIYPCQEVDFRSDPHDIPVRKVFTYAQGF</sequence>
<feature type="binding site" evidence="4">
    <location>
        <begin position="129"/>
        <end position="137"/>
    </location>
    <ligand>
        <name>ATP</name>
        <dbReference type="ChEBI" id="CHEBI:30616"/>
    </ligand>
</feature>
<protein>
    <recommendedName>
        <fullName evidence="5">5-formyltetrahydrofolate cyclo-ligase</fullName>
        <ecNumber evidence="5">6.3.3.2</ecNumber>
    </recommendedName>
</protein>
<dbReference type="PANTHER" id="PTHR23407:SF1">
    <property type="entry name" value="5-FORMYLTETRAHYDROFOLATE CYCLO-LIGASE"/>
    <property type="match status" value="1"/>
</dbReference>
<keyword evidence="6" id="KW-0436">Ligase</keyword>
<dbReference type="PANTHER" id="PTHR23407">
    <property type="entry name" value="ATPASE INHIBITOR/5-FORMYLTETRAHYDROFOLATE CYCLO-LIGASE"/>
    <property type="match status" value="1"/>
</dbReference>
<comment type="catalytic activity">
    <reaction evidence="5">
        <text>(6S)-5-formyl-5,6,7,8-tetrahydrofolate + ATP = (6R)-5,10-methenyltetrahydrofolate + ADP + phosphate</text>
        <dbReference type="Rhea" id="RHEA:10488"/>
        <dbReference type="ChEBI" id="CHEBI:30616"/>
        <dbReference type="ChEBI" id="CHEBI:43474"/>
        <dbReference type="ChEBI" id="CHEBI:57455"/>
        <dbReference type="ChEBI" id="CHEBI:57457"/>
        <dbReference type="ChEBI" id="CHEBI:456216"/>
        <dbReference type="EC" id="6.3.3.2"/>
    </reaction>
</comment>
<dbReference type="InterPro" id="IPR037171">
    <property type="entry name" value="NagB/RpiA_transferase-like"/>
</dbReference>
<gene>
    <name evidence="6" type="primary">yqgN</name>
    <name evidence="6" type="ORF">NCTC11391_00250</name>
</gene>
<evidence type="ECO:0000256" key="1">
    <source>
        <dbReference type="ARBA" id="ARBA00010638"/>
    </source>
</evidence>
<feature type="binding site" evidence="4">
    <location>
        <begin position="3"/>
        <end position="7"/>
    </location>
    <ligand>
        <name>ATP</name>
        <dbReference type="ChEBI" id="CHEBI:30616"/>
    </ligand>
</feature>
<proteinExistence type="inferred from homology"/>
<dbReference type="OrthoDB" id="9801938at2"/>
<evidence type="ECO:0000313" key="7">
    <source>
        <dbReference type="Proteomes" id="UP000254082"/>
    </source>
</evidence>
<dbReference type="AlphaFoldDB" id="A0A380JD03"/>
<dbReference type="InterPro" id="IPR002698">
    <property type="entry name" value="FTHF_cligase"/>
</dbReference>
<evidence type="ECO:0000256" key="2">
    <source>
        <dbReference type="ARBA" id="ARBA00022741"/>
    </source>
</evidence>
<dbReference type="InterPro" id="IPR024185">
    <property type="entry name" value="FTHF_cligase-like_sf"/>
</dbReference>